<dbReference type="Gene3D" id="2.170.270.10">
    <property type="entry name" value="SET domain"/>
    <property type="match status" value="1"/>
</dbReference>
<evidence type="ECO:0000256" key="1">
    <source>
        <dbReference type="SAM" id="MobiDB-lite"/>
    </source>
</evidence>
<feature type="region of interest" description="Disordered" evidence="1">
    <location>
        <begin position="1198"/>
        <end position="1242"/>
    </location>
</feature>
<dbReference type="SUPFAM" id="SSF82199">
    <property type="entry name" value="SET domain"/>
    <property type="match status" value="1"/>
</dbReference>
<dbReference type="CDD" id="cd08161">
    <property type="entry name" value="SET"/>
    <property type="match status" value="1"/>
</dbReference>
<evidence type="ECO:0000313" key="3">
    <source>
        <dbReference type="Proteomes" id="UP000612055"/>
    </source>
</evidence>
<name>A0A835Y8G0_9CHLO</name>
<gene>
    <name evidence="2" type="ORF">HYH03_007388</name>
</gene>
<protein>
    <recommendedName>
        <fullName evidence="4">SET domain-containing protein</fullName>
    </recommendedName>
</protein>
<feature type="region of interest" description="Disordered" evidence="1">
    <location>
        <begin position="217"/>
        <end position="447"/>
    </location>
</feature>
<reference evidence="2" key="1">
    <citation type="journal article" date="2020" name="bioRxiv">
        <title>Comparative genomics of Chlamydomonas.</title>
        <authorList>
            <person name="Craig R.J."/>
            <person name="Hasan A.R."/>
            <person name="Ness R.W."/>
            <person name="Keightley P.D."/>
        </authorList>
    </citation>
    <scope>NUCLEOTIDE SEQUENCE</scope>
    <source>
        <strain evidence="2">CCAP 11/70</strain>
    </source>
</reference>
<dbReference type="EMBL" id="JAEHOE010000031">
    <property type="protein sequence ID" value="KAG2494330.1"/>
    <property type="molecule type" value="Genomic_DNA"/>
</dbReference>
<organism evidence="2 3">
    <name type="scientific">Edaphochlamys debaryana</name>
    <dbReference type="NCBI Taxonomy" id="47281"/>
    <lineage>
        <taxon>Eukaryota</taxon>
        <taxon>Viridiplantae</taxon>
        <taxon>Chlorophyta</taxon>
        <taxon>core chlorophytes</taxon>
        <taxon>Chlorophyceae</taxon>
        <taxon>CS clade</taxon>
        <taxon>Chlamydomonadales</taxon>
        <taxon>Chlamydomonadales incertae sedis</taxon>
        <taxon>Edaphochlamys</taxon>
    </lineage>
</organism>
<proteinExistence type="predicted"/>
<feature type="compositionally biased region" description="Polar residues" evidence="1">
    <location>
        <begin position="234"/>
        <end position="246"/>
    </location>
</feature>
<accession>A0A835Y8G0</accession>
<evidence type="ECO:0000313" key="2">
    <source>
        <dbReference type="EMBL" id="KAG2494330.1"/>
    </source>
</evidence>
<dbReference type="InterPro" id="IPR046341">
    <property type="entry name" value="SET_dom_sf"/>
</dbReference>
<feature type="compositionally biased region" description="Low complexity" evidence="1">
    <location>
        <begin position="417"/>
        <end position="447"/>
    </location>
</feature>
<keyword evidence="3" id="KW-1185">Reference proteome</keyword>
<evidence type="ECO:0008006" key="4">
    <source>
        <dbReference type="Google" id="ProtNLM"/>
    </source>
</evidence>
<sequence>MVHWYLAELRPRDAAVEKAFPHLFTKAPSARFCGLNLHACQPGGPAPCPDAQLSKGCRRWRLNGIHALLRGMRLPPGTTHVALWRDNASGQAYVAAPPPGAERGAVGETELETGGKVGDLRRSKELTRSDVMLHLHVPMIMTREGGVFQHVWQGLTDKRQLRLYLGPGEQAECIKLELLQKACDQSACLSGFRQGAQALDMTEGDWVAFRARSDGEPTHFNVEGWRKGPRGQWAQLQPRQRSSPEGQLQAAAGSGTGAAGSGAGAAGSGAGAAGPGAGPAGVGPGAAGSGTASDDLVSGSLQLPRSCGDVEDVPLSKRRRAVAQRGRDTNGSHGAGSRASATASAGGCGVQESPGPLAPKPEPVAVVAGAMSLTPAGTGRPSSPGLGRPEPRGRVPAVPLEAPGGLPQPTSRPPTRASDVGSGPDAAGAAGVASSQQQTSPQPLQGLLPQGAVPCGTGSWSRRQLRLRCACVNAAFPADALAAAAVGQPFPVTVRARAPGGGELCDAVEVHVAWTSGGWRLQGAGALSKHLGLAQGAGARLLVWRMPSPDGGLVISKAGSSEGVAEGAPAGPPNCLEAPEGVPAAALAAPGGSLQPVEGPITRAPDAITRQEAAGAAGVASSAPSAPPLRGLPRGAVTCGAGRWHRRQLILSAVCVNAAFPAEAIAAAARGELAPVAVRACAPGRGELCGAAELRLAKTSTVWHLRGAGPLAKHLGLAHDMATTKLLMWRMPSPDGGLVISRAGSSEGSGAGPDKPLGRGFTVPITVTAAMLRGGFLRVHSAFAADAGLEGAGALPRVRLRDAGSGGAAGVGAMSFVQATLSTTPAPGGKAVCKLLGLGGWMASRGVVVEGTVVRVAFRPPGDFTLAVGAQDPAPQPQPLGAQSPQLPRTASPSRAAPGLRLRPAGSAAPPSGSTAPGYNEDRKPGAASAAAEGAASQTFDRIPPAKRRRMGGAAAVSASTKHLSPPPKPTTAELLVAVPSLGTSRCSSPRERLPAASFAAPARTNVPTVAAAPPDPNAVAKPRTTLGGSVSRIASPTAPAPGGVRLGKSDIGTAAAPSPNPLPNLHSEAAGAGSGSGPTLLKPLACSVLVTAKMLAGGYLRLHPALADVGLAPPSSAAETAGPLPPTLPLTLREAGGTEGCGTAGGLMAATLSAARGKSGKAVWSLVGLCGWMAARGVTEGALVRVAFQPPGDFSVALEPASPPQPQPDFLLPTEPSMGSEAAVELPPEPQEAPTRTGRGQLRQRAIESVLASGYAAPPERQAAKPARAALAGAKSRLTAMRPAQPALDTARARKAALKLPSAAGQVCKAGQASAPSLPVIRIPVSLSTLGSYNSTTLSHAVIERLFNVAEPKHAAHAHTVPLSVQPEDGKGAALLEGVRLVVYHPKARAYALWRLLGLKRWLQACGALVGDVMPGELRLCGLTFHPDLTPSVRRAMREWEASSLGGNAVLARCDPSTRQISIPGVDSNAGGSEAAALAASTAVSRHGLRRPILATRLARHLGIYTHWDAPLPSGPLPLSPDLVAPGPDPERGGAGLFARAAIKPSWVLGVVGGYAMPRAVAETYAARGLRQSEQLQAAMTDRAGGNAEDADSSWGFLAGSFRLRLPGLGPSPCGADGCELSMLGYGNEAALVNDPRRNPRAWAPGNDVGDEEGAAAQANCMVLPVSIRGLVLPVLVALRDIAPGEQLLRDYGAEWWRDLADVWESPKQLPPALPADWELRGRQLRASDLSWGRLVFPAPVVGSSSLLDELLTALQSGASPAVHLETRDIPAAKAKGVRQLWAVEASLCSDGGLRLRGLGELFAALKAVPGDMLLLSPVAAVVAEGRKFGVELVRGW</sequence>
<dbReference type="Proteomes" id="UP000612055">
    <property type="component" value="Unassembled WGS sequence"/>
</dbReference>
<feature type="compositionally biased region" description="Polar residues" evidence="1">
    <location>
        <begin position="881"/>
        <end position="893"/>
    </location>
</feature>
<feature type="compositionally biased region" description="Low complexity" evidence="1">
    <location>
        <begin position="904"/>
        <end position="918"/>
    </location>
</feature>
<feature type="region of interest" description="Disordered" evidence="1">
    <location>
        <begin position="867"/>
        <end position="971"/>
    </location>
</feature>
<dbReference type="OrthoDB" id="548257at2759"/>
<feature type="compositionally biased region" description="Gly residues" evidence="1">
    <location>
        <begin position="254"/>
        <end position="288"/>
    </location>
</feature>
<feature type="compositionally biased region" description="Low complexity" evidence="1">
    <location>
        <begin position="926"/>
        <end position="937"/>
    </location>
</feature>
<feature type="region of interest" description="Disordered" evidence="1">
    <location>
        <begin position="1029"/>
        <end position="1077"/>
    </location>
</feature>
<feature type="compositionally biased region" description="Low complexity" evidence="1">
    <location>
        <begin position="331"/>
        <end position="345"/>
    </location>
</feature>
<comment type="caution">
    <text evidence="2">The sequence shown here is derived from an EMBL/GenBank/DDBJ whole genome shotgun (WGS) entry which is preliminary data.</text>
</comment>